<dbReference type="Gene3D" id="2.60.120.430">
    <property type="entry name" value="Galactose-binding lectin"/>
    <property type="match status" value="1"/>
</dbReference>
<dbReference type="AlphaFoldDB" id="A0A255XXZ6"/>
<feature type="domain" description="T6SS Phospholipase effector Tle1-like catalytic" evidence="1">
    <location>
        <begin position="6"/>
        <end position="272"/>
    </location>
</feature>
<keyword evidence="3" id="KW-1185">Reference proteome</keyword>
<sequence>MSPSQRLIICCDGTWNTPDMEDRGVPSPTNVVRLHNSVAASDGAGVPQKSHYHPGVGTNAGLVRRVWGGALGLGLDQNIMSAYRTLCDHYTPGTDIFLFGFSRGAYTVRSLGGFVGRCGLLDLTGLADREIWRRIGEAFDQGYRKKRDGWAAQSGWTFLPLPEGQVVLPIRFIGVWDTVGALGVPDELAVANIFDNPRDHDFHDTDLGKNVRTARHAVAMDERRQSFQPTLWTKFEGRDVKQIWFPGSHADVGGGYKETGLSDGPLEWMIQEASAAGLAFDPHFTAQIHPNPSDVQHRSDQGIFSALPTMPRAVPVVGSPDLHPSVAQRRAAPPITQAPYRPTAPFTPGSPLTLEIYANQPWNDTGVYLTAGQPYTFSAEGEWLDAEMRCSPDGPLDRRLTWGRFFQGVGGLGDRIEPLLKRLTGNENADFRFSRRHHDWPWFYLVGAIGNGRVEKEKIIPHESFRIGSGPVTYTPLESGYFYAYANDAWGFYGNNRGRVRLTIT</sequence>
<dbReference type="RefSeq" id="WP_094406779.1">
    <property type="nucleotide sequence ID" value="NZ_BMJZ01000014.1"/>
</dbReference>
<evidence type="ECO:0000313" key="3">
    <source>
        <dbReference type="Proteomes" id="UP000216361"/>
    </source>
</evidence>
<evidence type="ECO:0000313" key="2">
    <source>
        <dbReference type="EMBL" id="OYQ21879.1"/>
    </source>
</evidence>
<dbReference type="InterPro" id="IPR018712">
    <property type="entry name" value="Tle1-like_cat"/>
</dbReference>
<dbReference type="OrthoDB" id="4378831at2"/>
<dbReference type="PANTHER" id="PTHR33840">
    <property type="match status" value="1"/>
</dbReference>
<organism evidence="2 3">
    <name type="scientific">Elstera cyanobacteriorum</name>
    <dbReference type="NCBI Taxonomy" id="2022747"/>
    <lineage>
        <taxon>Bacteria</taxon>
        <taxon>Pseudomonadati</taxon>
        <taxon>Pseudomonadota</taxon>
        <taxon>Alphaproteobacteria</taxon>
        <taxon>Rhodospirillales</taxon>
        <taxon>Rhodospirillaceae</taxon>
        <taxon>Elstera</taxon>
    </lineage>
</organism>
<evidence type="ECO:0000259" key="1">
    <source>
        <dbReference type="Pfam" id="PF09994"/>
    </source>
</evidence>
<dbReference type="PANTHER" id="PTHR33840:SF1">
    <property type="entry name" value="TLE1 PHOSPHOLIPASE DOMAIN-CONTAINING PROTEIN"/>
    <property type="match status" value="1"/>
</dbReference>
<comment type="caution">
    <text evidence="2">The sequence shown here is derived from an EMBL/GenBank/DDBJ whole genome shotgun (WGS) entry which is preliminary data.</text>
</comment>
<name>A0A255XXZ6_9PROT</name>
<dbReference type="Pfam" id="PF09994">
    <property type="entry name" value="T6SS_Tle1-like_cat"/>
    <property type="match status" value="1"/>
</dbReference>
<accession>A0A255XXZ6</accession>
<dbReference type="Proteomes" id="UP000216361">
    <property type="component" value="Unassembled WGS sequence"/>
</dbReference>
<reference evidence="2 3" key="1">
    <citation type="submission" date="2017-07" db="EMBL/GenBank/DDBJ databases">
        <title>Elstera cyanobacteriorum sp. nov., a novel bacterium isolated from cyanobacterial aggregates in a eutrophic lake.</title>
        <authorList>
            <person name="Cai H."/>
        </authorList>
    </citation>
    <scope>NUCLEOTIDE SEQUENCE [LARGE SCALE GENOMIC DNA]</scope>
    <source>
        <strain evidence="2 3">TH019</strain>
    </source>
</reference>
<protein>
    <recommendedName>
        <fullName evidence="1">T6SS Phospholipase effector Tle1-like catalytic domain-containing protein</fullName>
    </recommendedName>
</protein>
<gene>
    <name evidence="2" type="ORF">CHR90_00885</name>
</gene>
<proteinExistence type="predicted"/>
<dbReference type="EMBL" id="NOXS01000019">
    <property type="protein sequence ID" value="OYQ21879.1"/>
    <property type="molecule type" value="Genomic_DNA"/>
</dbReference>